<feature type="domain" description="Xylose isomerase-like TIM barrel" evidence="1">
    <location>
        <begin position="28"/>
        <end position="280"/>
    </location>
</feature>
<reference evidence="2 3" key="1">
    <citation type="journal article" date="2016" name="Environ. Microbiol.">
        <title>Genomic resolution of a cold subsurface aquifer community provides metabolic insights for novel microbes adapted to high CO concentrations.</title>
        <authorList>
            <person name="Probst A.J."/>
            <person name="Castelle C.J."/>
            <person name="Singh A."/>
            <person name="Brown C.T."/>
            <person name="Anantharaman K."/>
            <person name="Sharon I."/>
            <person name="Hug L.A."/>
            <person name="Burstein D."/>
            <person name="Emerson J.B."/>
            <person name="Thomas B.C."/>
            <person name="Banfield J.F."/>
        </authorList>
    </citation>
    <scope>NUCLEOTIDE SEQUENCE [LARGE SCALE GENOMIC DNA]</scope>
    <source>
        <strain evidence="2">CG1_02_38_46</strain>
    </source>
</reference>
<proteinExistence type="predicted"/>
<organism evidence="2 3">
    <name type="scientific">Candidatus Desantisbacteria bacterium CG1_02_38_46</name>
    <dbReference type="NCBI Taxonomy" id="1817893"/>
    <lineage>
        <taxon>Bacteria</taxon>
        <taxon>Candidatus Desantisiibacteriota</taxon>
    </lineage>
</organism>
<sequence>MATKLHLGINLAFARMRWPQPVEWLWVVNKLGIKYVEFCSDFLDPILISKPTRLEVARKTRKEADEDGVIIYDYYTGMIPHCLNLLSDARPSVRKDGLRWCEEAIKVASALGVRAIGGHFDHISYRALIRPRKRIFLIQCLFKAYQHLSELARKEGLEFMMLEQMYVPGEKPYTIEESEEFYRKLNESSAVPIYLTIDVGHSCCLNYLHKEEDLDPYEWLRRFAHISPVIHIHQTNGKESQHHPFTKIYNQVGIITPEKVIKAIEASGSKENYLMLEIFFPLTVNEKQLINDLYETVIYWRKYVVD</sequence>
<evidence type="ECO:0000313" key="3">
    <source>
        <dbReference type="Proteomes" id="UP000182278"/>
    </source>
</evidence>
<dbReference type="SUPFAM" id="SSF51658">
    <property type="entry name" value="Xylose isomerase-like"/>
    <property type="match status" value="1"/>
</dbReference>
<dbReference type="Pfam" id="PF01261">
    <property type="entry name" value="AP_endonuc_2"/>
    <property type="match status" value="1"/>
</dbReference>
<gene>
    <name evidence="2" type="ORF">AUJ66_08115</name>
</gene>
<dbReference type="Gene3D" id="3.20.20.150">
    <property type="entry name" value="Divalent-metal-dependent TIM barrel enzymes"/>
    <property type="match status" value="1"/>
</dbReference>
<dbReference type="InterPro" id="IPR013022">
    <property type="entry name" value="Xyl_isomerase-like_TIM-brl"/>
</dbReference>
<evidence type="ECO:0000259" key="1">
    <source>
        <dbReference type="Pfam" id="PF01261"/>
    </source>
</evidence>
<protein>
    <recommendedName>
        <fullName evidence="1">Xylose isomerase-like TIM barrel domain-containing protein</fullName>
    </recommendedName>
</protein>
<dbReference type="EMBL" id="MNUO01000124">
    <property type="protein sequence ID" value="OIN95849.1"/>
    <property type="molecule type" value="Genomic_DNA"/>
</dbReference>
<accession>A0A1J4S8U0</accession>
<comment type="caution">
    <text evidence="2">The sequence shown here is derived from an EMBL/GenBank/DDBJ whole genome shotgun (WGS) entry which is preliminary data.</text>
</comment>
<dbReference type="AlphaFoldDB" id="A0A1J4S8U0"/>
<dbReference type="Proteomes" id="UP000182278">
    <property type="component" value="Unassembled WGS sequence"/>
</dbReference>
<evidence type="ECO:0000313" key="2">
    <source>
        <dbReference type="EMBL" id="OIN95849.1"/>
    </source>
</evidence>
<dbReference type="InterPro" id="IPR036237">
    <property type="entry name" value="Xyl_isomerase-like_sf"/>
</dbReference>
<name>A0A1J4S8U0_9BACT</name>
<dbReference type="STRING" id="1817893.AUJ66_08115"/>